<keyword evidence="3" id="KW-1185">Reference proteome</keyword>
<evidence type="ECO:0000313" key="2">
    <source>
        <dbReference type="EMBL" id="KAK1756671.1"/>
    </source>
</evidence>
<feature type="region of interest" description="Disordered" evidence="1">
    <location>
        <begin position="599"/>
        <end position="626"/>
    </location>
</feature>
<sequence>MAYRRSEASGLSSQGVGSELQDAYLGIDIGSHRTRACIWHGGIEIIIQNKYSFGLESNCYAGDFPSNLYVFDDSGPVYLIDRHDPSRQSVSAKYVFYALANASDALLEQYPSVHPLMARKDDQSFLERLREGVVALLSVLQDLISTMCLRKRLRIARVGLTIPVQWTLEFEDVYRALVCEVFGLDTRSIFFYTETEALARYLFKFHSHELDPDNRYDSIAFFDFGGHNMNGCVFGVARDEDHPEANSFFRAGKPFGAGGGSEQWEHHIGEWFSRLWTEVIGSPPPPEHREDALSRFRIQKGRKAEDVPEKITLTFALDDEGSSWRVNLTRKTIEEAWRKGLDRPLDKAQHEISRLVKMEENDRIHAALVVVSGGTARNPAVKSRMLEICERRGVPVVFTDDFDIHITYDSAKVAKAAAFAVSEMLTVEQFLGRGAAIGLQMRQAVAKLNPKAHQEWDQSAALVLDGFDAREATFSVRRNDNFRLICDPFFQRLGGDQRNSVAASRAYDVVYLGTRSQGQWKFRMELEGSNDDVILVLMQKYKRNRKAPWKAADTLRLPVYFDGNSGCIQVGDRSSSLDELCLGLPPQPGDTAGTFAYEAEESDFSDPEDPEPEESGDQPQHMTDHDDSLMGTAFRAINVNCANRSPARSPGHSNSWRPRRMKPQHSLLGDARAPRVDPYATARAKKMAQAAVDQWEFQGD</sequence>
<evidence type="ECO:0000256" key="1">
    <source>
        <dbReference type="SAM" id="MobiDB-lite"/>
    </source>
</evidence>
<dbReference type="AlphaFoldDB" id="A0AAJ0F6B8"/>
<dbReference type="Gene3D" id="3.30.420.40">
    <property type="match status" value="2"/>
</dbReference>
<feature type="region of interest" description="Disordered" evidence="1">
    <location>
        <begin position="642"/>
        <end position="675"/>
    </location>
</feature>
<dbReference type="Proteomes" id="UP001239445">
    <property type="component" value="Unassembled WGS sequence"/>
</dbReference>
<dbReference type="SUPFAM" id="SSF53067">
    <property type="entry name" value="Actin-like ATPase domain"/>
    <property type="match status" value="1"/>
</dbReference>
<dbReference type="EMBL" id="MU839831">
    <property type="protein sequence ID" value="KAK1756671.1"/>
    <property type="molecule type" value="Genomic_DNA"/>
</dbReference>
<evidence type="ECO:0000313" key="3">
    <source>
        <dbReference type="Proteomes" id="UP001239445"/>
    </source>
</evidence>
<reference evidence="2" key="1">
    <citation type="submission" date="2023-06" db="EMBL/GenBank/DDBJ databases">
        <title>Genome-scale phylogeny and comparative genomics of the fungal order Sordariales.</title>
        <authorList>
            <consortium name="Lawrence Berkeley National Laboratory"/>
            <person name="Hensen N."/>
            <person name="Bonometti L."/>
            <person name="Westerberg I."/>
            <person name="Brannstrom I.O."/>
            <person name="Guillou S."/>
            <person name="Cros-Aarteil S."/>
            <person name="Calhoun S."/>
            <person name="Haridas S."/>
            <person name="Kuo A."/>
            <person name="Mondo S."/>
            <person name="Pangilinan J."/>
            <person name="Riley R."/>
            <person name="Labutti K."/>
            <person name="Andreopoulos B."/>
            <person name="Lipzen A."/>
            <person name="Chen C."/>
            <person name="Yanf M."/>
            <person name="Daum C."/>
            <person name="Ng V."/>
            <person name="Clum A."/>
            <person name="Steindorff A."/>
            <person name="Ohm R."/>
            <person name="Martin F."/>
            <person name="Silar P."/>
            <person name="Natvig D."/>
            <person name="Lalanne C."/>
            <person name="Gautier V."/>
            <person name="Ament-Velasquez S.L."/>
            <person name="Kruys A."/>
            <person name="Hutchinson M.I."/>
            <person name="Powell A.J."/>
            <person name="Barry K."/>
            <person name="Miller A.N."/>
            <person name="Grigoriev I.V."/>
            <person name="Debuchy R."/>
            <person name="Gladieux P."/>
            <person name="Thoren M.H."/>
            <person name="Johannesson H."/>
        </authorList>
    </citation>
    <scope>NUCLEOTIDE SEQUENCE</scope>
    <source>
        <strain evidence="2">PSN4</strain>
    </source>
</reference>
<protein>
    <submittedName>
        <fullName evidence="2">Uncharacterized protein</fullName>
    </submittedName>
</protein>
<name>A0AAJ0F6B8_9PEZI</name>
<dbReference type="InterPro" id="IPR043129">
    <property type="entry name" value="ATPase_NBD"/>
</dbReference>
<gene>
    <name evidence="2" type="ORF">QBC47DRAFT_400302</name>
</gene>
<comment type="caution">
    <text evidence="2">The sequence shown here is derived from an EMBL/GenBank/DDBJ whole genome shotgun (WGS) entry which is preliminary data.</text>
</comment>
<accession>A0AAJ0F6B8</accession>
<proteinExistence type="predicted"/>
<dbReference type="Gene3D" id="3.90.640.10">
    <property type="entry name" value="Actin, Chain A, domain 4"/>
    <property type="match status" value="1"/>
</dbReference>
<feature type="compositionally biased region" description="Acidic residues" evidence="1">
    <location>
        <begin position="599"/>
        <end position="616"/>
    </location>
</feature>
<organism evidence="2 3">
    <name type="scientific">Echria macrotheca</name>
    <dbReference type="NCBI Taxonomy" id="438768"/>
    <lineage>
        <taxon>Eukaryota</taxon>
        <taxon>Fungi</taxon>
        <taxon>Dikarya</taxon>
        <taxon>Ascomycota</taxon>
        <taxon>Pezizomycotina</taxon>
        <taxon>Sordariomycetes</taxon>
        <taxon>Sordariomycetidae</taxon>
        <taxon>Sordariales</taxon>
        <taxon>Schizotheciaceae</taxon>
        <taxon>Echria</taxon>
    </lineage>
</organism>